<dbReference type="Proteomes" id="UP000030149">
    <property type="component" value="Unassembled WGS sequence"/>
</dbReference>
<keyword evidence="4" id="KW-1185">Reference proteome</keyword>
<evidence type="ECO:0000256" key="1">
    <source>
        <dbReference type="PROSITE-ProRule" id="PRU00339"/>
    </source>
</evidence>
<reference evidence="3 4" key="2">
    <citation type="journal article" date="2015" name="Stand. Genomic Sci.">
        <title>High quality draft genomic sequence of Flavobacterium enshiense DK69(T) and comparison among Flavobacterium genomes.</title>
        <authorList>
            <person name="Zeng Z."/>
            <person name="Chen C."/>
            <person name="Du H."/>
            <person name="Wang G."/>
            <person name="Li M."/>
        </authorList>
    </citation>
    <scope>NUCLEOTIDE SEQUENCE [LARGE SCALE GENOMIC DNA]</scope>
    <source>
        <strain evidence="3 4">DK69</strain>
    </source>
</reference>
<keyword evidence="1" id="KW-0802">TPR repeat</keyword>
<dbReference type="SUPFAM" id="SSF56601">
    <property type="entry name" value="beta-lactamase/transpeptidase-like"/>
    <property type="match status" value="1"/>
</dbReference>
<dbReference type="PATRIC" id="fig|1107311.5.peg.1558"/>
<dbReference type="Gene3D" id="1.25.40.10">
    <property type="entry name" value="Tetratricopeptide repeat domain"/>
    <property type="match status" value="1"/>
</dbReference>
<evidence type="ECO:0000313" key="3">
    <source>
        <dbReference type="EMBL" id="KGO93122.1"/>
    </source>
</evidence>
<protein>
    <recommendedName>
        <fullName evidence="2">Beta-lactamase-related domain-containing protein</fullName>
    </recommendedName>
</protein>
<dbReference type="STRING" id="1107311.Q767_15200"/>
<dbReference type="InterPro" id="IPR019734">
    <property type="entry name" value="TPR_rpt"/>
</dbReference>
<dbReference type="EMBL" id="JRLZ01000021">
    <property type="protein sequence ID" value="KGO93122.1"/>
    <property type="molecule type" value="Genomic_DNA"/>
</dbReference>
<organism evidence="3 4">
    <name type="scientific">Flavobacterium enshiense DK69</name>
    <dbReference type="NCBI Taxonomy" id="1107311"/>
    <lineage>
        <taxon>Bacteria</taxon>
        <taxon>Pseudomonadati</taxon>
        <taxon>Bacteroidota</taxon>
        <taxon>Flavobacteriia</taxon>
        <taxon>Flavobacteriales</taxon>
        <taxon>Flavobacteriaceae</taxon>
        <taxon>Flavobacterium</taxon>
    </lineage>
</organism>
<dbReference type="InterPro" id="IPR012338">
    <property type="entry name" value="Beta-lactam/transpept-like"/>
</dbReference>
<proteinExistence type="predicted"/>
<dbReference type="Pfam" id="PF13181">
    <property type="entry name" value="TPR_8"/>
    <property type="match status" value="1"/>
</dbReference>
<dbReference type="Pfam" id="PF00144">
    <property type="entry name" value="Beta-lactamase"/>
    <property type="match status" value="1"/>
</dbReference>
<reference evidence="4" key="1">
    <citation type="submission" date="2013-09" db="EMBL/GenBank/DDBJ databases">
        <authorList>
            <person name="Zeng Z."/>
            <person name="Chen C."/>
        </authorList>
    </citation>
    <scope>NUCLEOTIDE SEQUENCE [LARGE SCALE GENOMIC DNA]</scope>
    <source>
        <strain evidence="4">DK69</strain>
    </source>
</reference>
<comment type="caution">
    <text evidence="3">The sequence shown here is derived from an EMBL/GenBank/DDBJ whole genome shotgun (WGS) entry which is preliminary data.</text>
</comment>
<dbReference type="eggNOG" id="COG1680">
    <property type="taxonomic scope" value="Bacteria"/>
</dbReference>
<dbReference type="AlphaFoldDB" id="A0A0A2MKF8"/>
<feature type="repeat" description="TPR" evidence="1">
    <location>
        <begin position="435"/>
        <end position="468"/>
    </location>
</feature>
<dbReference type="Gene3D" id="3.40.710.10">
    <property type="entry name" value="DD-peptidase/beta-lactamase superfamily"/>
    <property type="match status" value="1"/>
</dbReference>
<dbReference type="InterPro" id="IPR050491">
    <property type="entry name" value="AmpC-like"/>
</dbReference>
<dbReference type="InterPro" id="IPR001466">
    <property type="entry name" value="Beta-lactam-related"/>
</dbReference>
<sequence length="481" mass="55218">MNENRKKNNFNDSIKFESFKVIMKKIIFTLIILNFFISSGQSKKIQNLDFLMKSANEIGIFNGNIIVSQNGKIMYQNELGYTDYSKGKKLNRESTMPIGSITKEFNSTGILFLAEKGKLNLEDKVSTYLTYLPSWASKIQIKHLLQYTSGLPRIFKNTDSEYLSELNNVEKLEFEPGTGYIYSNANVFLQQEIIKKITNLSYEDFLKTKFFKKLKISGGKIPKDSTLTVNMAGSFDNDFKETTFIHGGGEMYFSITDLYNWVSNLQNKKIVNKNSINILAKSFDKNSESSLGNTIIENNKVVEHSHQGSGNNYESNVYYESKNKTIIVLITNNQNFKLSAITESILNILADKPFTIPKKSIYLDIRGKLLDNFQNGISFYEQIKSSQKEKYDFSSEFEDLINTGKYLMRRKRFEDAIKVFELSTTIDLKNSTGISSSYSFIGECYDKMKKSDLAIIYLKKALDFDAKNKNAEEMLKRIENK</sequence>
<dbReference type="SUPFAM" id="SSF48452">
    <property type="entry name" value="TPR-like"/>
    <property type="match status" value="1"/>
</dbReference>
<gene>
    <name evidence="3" type="ORF">Q767_15200</name>
</gene>
<evidence type="ECO:0000259" key="2">
    <source>
        <dbReference type="Pfam" id="PF00144"/>
    </source>
</evidence>
<dbReference type="PANTHER" id="PTHR46825:SF9">
    <property type="entry name" value="BETA-LACTAMASE-RELATED DOMAIN-CONTAINING PROTEIN"/>
    <property type="match status" value="1"/>
</dbReference>
<dbReference type="InterPro" id="IPR011990">
    <property type="entry name" value="TPR-like_helical_dom_sf"/>
</dbReference>
<dbReference type="PANTHER" id="PTHR46825">
    <property type="entry name" value="D-ALANYL-D-ALANINE-CARBOXYPEPTIDASE/ENDOPEPTIDASE AMPH"/>
    <property type="match status" value="1"/>
</dbReference>
<name>A0A0A2MKF8_9FLAO</name>
<accession>A0A0A2MKF8</accession>
<dbReference type="SMART" id="SM00028">
    <property type="entry name" value="TPR"/>
    <property type="match status" value="2"/>
</dbReference>
<feature type="domain" description="Beta-lactamase-related" evidence="2">
    <location>
        <begin position="63"/>
        <end position="335"/>
    </location>
</feature>
<dbReference type="PROSITE" id="PS50005">
    <property type="entry name" value="TPR"/>
    <property type="match status" value="1"/>
</dbReference>
<evidence type="ECO:0000313" key="4">
    <source>
        <dbReference type="Proteomes" id="UP000030149"/>
    </source>
</evidence>